<evidence type="ECO:0000256" key="8">
    <source>
        <dbReference type="ARBA" id="ARBA00023136"/>
    </source>
</evidence>
<organism evidence="11 12">
    <name type="scientific">Clostridium fessum</name>
    <dbReference type="NCBI Taxonomy" id="2126740"/>
    <lineage>
        <taxon>Bacteria</taxon>
        <taxon>Bacillati</taxon>
        <taxon>Bacillota</taxon>
        <taxon>Clostridia</taxon>
        <taxon>Eubacteriales</taxon>
        <taxon>Clostridiaceae</taxon>
        <taxon>Clostridium</taxon>
    </lineage>
</organism>
<evidence type="ECO:0000256" key="3">
    <source>
        <dbReference type="ARBA" id="ARBA00022692"/>
    </source>
</evidence>
<dbReference type="RefSeq" id="WP_107001114.1">
    <property type="nucleotide sequence ID" value="NZ_PYLO01000003.1"/>
</dbReference>
<keyword evidence="3 9" id="KW-0812">Transmembrane</keyword>
<dbReference type="GO" id="GO:0006883">
    <property type="term" value="P:intracellular sodium ion homeostasis"/>
    <property type="evidence" value="ECO:0007669"/>
    <property type="project" value="TreeGrafter"/>
</dbReference>
<dbReference type="GO" id="GO:0005886">
    <property type="term" value="C:plasma membrane"/>
    <property type="evidence" value="ECO:0007669"/>
    <property type="project" value="TreeGrafter"/>
</dbReference>
<dbReference type="InterPro" id="IPR004014">
    <property type="entry name" value="ATPase_P-typ_cation-transptr_N"/>
</dbReference>
<dbReference type="AlphaFoldDB" id="A0A2T3FNR4"/>
<dbReference type="NCBIfam" id="TIGR01494">
    <property type="entry name" value="ATPase_P-type"/>
    <property type="match status" value="2"/>
</dbReference>
<dbReference type="PANTHER" id="PTHR43294:SF20">
    <property type="entry name" value="P-TYPE ATPASE"/>
    <property type="match status" value="1"/>
</dbReference>
<feature type="transmembrane region" description="Helical" evidence="9">
    <location>
        <begin position="809"/>
        <end position="826"/>
    </location>
</feature>
<evidence type="ECO:0000256" key="1">
    <source>
        <dbReference type="ARBA" id="ARBA00004141"/>
    </source>
</evidence>
<evidence type="ECO:0000256" key="4">
    <source>
        <dbReference type="ARBA" id="ARBA00022741"/>
    </source>
</evidence>
<dbReference type="InterPro" id="IPR036412">
    <property type="entry name" value="HAD-like_sf"/>
</dbReference>
<dbReference type="Gene3D" id="3.40.1110.10">
    <property type="entry name" value="Calcium-transporting ATPase, cytoplasmic domain N"/>
    <property type="match status" value="1"/>
</dbReference>
<dbReference type="GO" id="GO:0036376">
    <property type="term" value="P:sodium ion export across plasma membrane"/>
    <property type="evidence" value="ECO:0007669"/>
    <property type="project" value="TreeGrafter"/>
</dbReference>
<feature type="transmembrane region" description="Helical" evidence="9">
    <location>
        <begin position="702"/>
        <end position="721"/>
    </location>
</feature>
<accession>A0A2T3FNR4</accession>
<feature type="transmembrane region" description="Helical" evidence="9">
    <location>
        <begin position="742"/>
        <end position="766"/>
    </location>
</feature>
<dbReference type="SFLD" id="SFLDG00002">
    <property type="entry name" value="C1.7:_P-type_atpase_like"/>
    <property type="match status" value="1"/>
</dbReference>
<dbReference type="InterPro" id="IPR044492">
    <property type="entry name" value="P_typ_ATPase_HD_dom"/>
</dbReference>
<dbReference type="SFLD" id="SFLDF00027">
    <property type="entry name" value="p-type_atpase"/>
    <property type="match status" value="1"/>
</dbReference>
<dbReference type="Gene3D" id="2.70.150.10">
    <property type="entry name" value="Calcium-transporting ATPase, cytoplasmic transduction domain A"/>
    <property type="match status" value="1"/>
</dbReference>
<dbReference type="EMBL" id="PYLO01000003">
    <property type="protein sequence ID" value="PST36901.1"/>
    <property type="molecule type" value="Genomic_DNA"/>
</dbReference>
<gene>
    <name evidence="11" type="ORF">C7U56_10100</name>
</gene>
<evidence type="ECO:0000259" key="10">
    <source>
        <dbReference type="SMART" id="SM00831"/>
    </source>
</evidence>
<dbReference type="PRINTS" id="PR00119">
    <property type="entry name" value="CATATPASE"/>
</dbReference>
<dbReference type="GO" id="GO:1990573">
    <property type="term" value="P:potassium ion import across plasma membrane"/>
    <property type="evidence" value="ECO:0007669"/>
    <property type="project" value="TreeGrafter"/>
</dbReference>
<comment type="subcellular location">
    <subcellularLocation>
        <location evidence="1">Membrane</location>
        <topology evidence="1">Multi-pass membrane protein</topology>
    </subcellularLocation>
</comment>
<dbReference type="Pfam" id="PF00690">
    <property type="entry name" value="Cation_ATPase_N"/>
    <property type="match status" value="1"/>
</dbReference>
<dbReference type="SMART" id="SM00831">
    <property type="entry name" value="Cation_ATPase_N"/>
    <property type="match status" value="1"/>
</dbReference>
<sequence length="871" mass="95068">MYENRTVEEVCREFSVDLRTGLSAAEVEVRQRHYGENELREAPPRSLIVRIGAQLCDSLIFVLFAAAGISLLLGEYGDAGVILAVVVLNATVGVIQEGKAEKALESLKRMTQLEAVVIREGKEREIAARELVPGDLVVLDAGRQVPADLRLTETAEMRAEESALTGESRAVEKNSHFLAAGALPVAERKNETFMTSYVTAGRGKGIVIATGMNTEVGRIASLIREAPEEETPLQKRLSDLGKLLSILTIGLCVLLFALAVWQKRDVMEMLLTAISLAVAAVPEGLPTTVTIVLALGVTKMARAGTIVRRLPSVETLGAVSVVCSDKTGTLTKNEMTVTTCYVNRQEYTEQELARSKEREVGKRLLEVFALCSDAGETVGDATERALYGFCENCGVSPEHLRRRYPRKGEIPFDSDRKRMTTVHEQGENWISCVKGAPDVILKRCRYEMEEDKIVPLTRERRTEIETEITRMSARALRVLAGAYRELQTGKMPDGKWEKQVGQLEQNLVFLGLAGMMDPPREAAAGAVEAFRRASVRTVMITGDHADTALAIARQLGIAKRREECMTGAQLETLDEGALEERIGSVSVFARVSPEHKVRIVRALKRAGCVTAMTGDGVNDAPALKSADIGIAMGKGGTDVARQAADMILTDDNFATIERAIEEGRGIYENIRKSILFLLSSNLGEILTMFAAVAIGIPAPLGAGHILWINLITDSLPALALGMDGNDRENLMRQPPRRTGESLFAGGGWFCMVFYGSLIAAVTLGAFFSRQELLRAQTYAFTVLGLSELFHAVGMRSLTGSAFSRSLGKNPLMLAAVLVGILMQVAVTEIPFLMKLLHTVRLRPAEWLALLLLSATPLLVHELLAFLFRKRH</sequence>
<feature type="transmembrane region" description="Helical" evidence="9">
    <location>
        <begin position="778"/>
        <end position="797"/>
    </location>
</feature>
<reference evidence="11 12" key="1">
    <citation type="submission" date="2018-03" db="EMBL/GenBank/DDBJ databases">
        <title>Lachnoclostridium SNUG30386 gen.nov., sp.nov., isolated from human faeces.</title>
        <authorList>
            <person name="Seo B."/>
            <person name="Jeon K."/>
            <person name="Ko G."/>
        </authorList>
    </citation>
    <scope>NUCLEOTIDE SEQUENCE [LARGE SCALE GENOMIC DNA]</scope>
    <source>
        <strain evidence="11 12">SNUG30386</strain>
    </source>
</reference>
<dbReference type="InterPro" id="IPR050510">
    <property type="entry name" value="Cation_transp_ATPase_P-type"/>
</dbReference>
<feature type="domain" description="Cation-transporting P-type ATPase N-terminal" evidence="10">
    <location>
        <begin position="1"/>
        <end position="75"/>
    </location>
</feature>
<feature type="transmembrane region" description="Helical" evidence="9">
    <location>
        <begin position="846"/>
        <end position="867"/>
    </location>
</feature>
<dbReference type="SUPFAM" id="SSF81653">
    <property type="entry name" value="Calcium ATPase, transduction domain A"/>
    <property type="match status" value="1"/>
</dbReference>
<dbReference type="PANTHER" id="PTHR43294">
    <property type="entry name" value="SODIUM/POTASSIUM-TRANSPORTING ATPASE SUBUNIT ALPHA"/>
    <property type="match status" value="1"/>
</dbReference>
<feature type="transmembrane region" description="Helical" evidence="9">
    <location>
        <begin position="47"/>
        <end position="73"/>
    </location>
</feature>
<proteinExistence type="inferred from homology"/>
<dbReference type="SUPFAM" id="SSF56784">
    <property type="entry name" value="HAD-like"/>
    <property type="match status" value="1"/>
</dbReference>
<dbReference type="Gene3D" id="3.40.50.1000">
    <property type="entry name" value="HAD superfamily/HAD-like"/>
    <property type="match status" value="1"/>
</dbReference>
<dbReference type="Pfam" id="PF00689">
    <property type="entry name" value="Cation_ATPase_C"/>
    <property type="match status" value="1"/>
</dbReference>
<dbReference type="PRINTS" id="PR00120">
    <property type="entry name" value="HATPASE"/>
</dbReference>
<feature type="transmembrane region" description="Helical" evidence="9">
    <location>
        <begin position="273"/>
        <end position="298"/>
    </location>
</feature>
<dbReference type="InterPro" id="IPR023299">
    <property type="entry name" value="ATPase_P-typ_cyto_dom_N"/>
</dbReference>
<dbReference type="GO" id="GO:1902600">
    <property type="term" value="P:proton transmembrane transport"/>
    <property type="evidence" value="ECO:0007669"/>
    <property type="project" value="TreeGrafter"/>
</dbReference>
<dbReference type="InterPro" id="IPR018303">
    <property type="entry name" value="ATPase_P-typ_P_site"/>
</dbReference>
<evidence type="ECO:0000256" key="5">
    <source>
        <dbReference type="ARBA" id="ARBA00022840"/>
    </source>
</evidence>
<keyword evidence="7 9" id="KW-1133">Transmembrane helix</keyword>
<keyword evidence="8 9" id="KW-0472">Membrane</keyword>
<evidence type="ECO:0000256" key="6">
    <source>
        <dbReference type="ARBA" id="ARBA00022967"/>
    </source>
</evidence>
<keyword evidence="6" id="KW-1278">Translocase</keyword>
<feature type="transmembrane region" description="Helical" evidence="9">
    <location>
        <begin position="79"/>
        <end position="95"/>
    </location>
</feature>
<evidence type="ECO:0000256" key="7">
    <source>
        <dbReference type="ARBA" id="ARBA00022989"/>
    </source>
</evidence>
<evidence type="ECO:0000256" key="9">
    <source>
        <dbReference type="SAM" id="Phobius"/>
    </source>
</evidence>
<feature type="transmembrane region" description="Helical" evidence="9">
    <location>
        <begin position="243"/>
        <end position="261"/>
    </location>
</feature>
<dbReference type="InterPro" id="IPR023214">
    <property type="entry name" value="HAD_sf"/>
</dbReference>
<dbReference type="InterPro" id="IPR008250">
    <property type="entry name" value="ATPase_P-typ_transduc_dom_A_sf"/>
</dbReference>
<dbReference type="Proteomes" id="UP000241048">
    <property type="component" value="Unassembled WGS sequence"/>
</dbReference>
<comment type="caution">
    <text evidence="11">The sequence shown here is derived from an EMBL/GenBank/DDBJ whole genome shotgun (WGS) entry which is preliminary data.</text>
</comment>
<dbReference type="SUPFAM" id="SSF81660">
    <property type="entry name" value="Metal cation-transporting ATPase, ATP-binding domain N"/>
    <property type="match status" value="1"/>
</dbReference>
<keyword evidence="5" id="KW-0067">ATP-binding</keyword>
<evidence type="ECO:0000313" key="12">
    <source>
        <dbReference type="Proteomes" id="UP000241048"/>
    </source>
</evidence>
<keyword evidence="12" id="KW-1185">Reference proteome</keyword>
<dbReference type="Pfam" id="PF00122">
    <property type="entry name" value="E1-E2_ATPase"/>
    <property type="match status" value="1"/>
</dbReference>
<protein>
    <submittedName>
        <fullName evidence="11">ATPase</fullName>
    </submittedName>
</protein>
<comment type="similarity">
    <text evidence="2">Belongs to the cation transport ATPase (P-type) (TC 3.A.3) family. Type IIA subfamily.</text>
</comment>
<feature type="transmembrane region" description="Helical" evidence="9">
    <location>
        <begin position="674"/>
        <end position="696"/>
    </location>
</feature>
<dbReference type="GO" id="GO:0005524">
    <property type="term" value="F:ATP binding"/>
    <property type="evidence" value="ECO:0007669"/>
    <property type="project" value="UniProtKB-KW"/>
</dbReference>
<dbReference type="Pfam" id="PF13246">
    <property type="entry name" value="Cation_ATPase"/>
    <property type="match status" value="1"/>
</dbReference>
<dbReference type="GO" id="GO:0030007">
    <property type="term" value="P:intracellular potassium ion homeostasis"/>
    <property type="evidence" value="ECO:0007669"/>
    <property type="project" value="TreeGrafter"/>
</dbReference>
<dbReference type="GO" id="GO:0005391">
    <property type="term" value="F:P-type sodium:potassium-exchanging transporter activity"/>
    <property type="evidence" value="ECO:0007669"/>
    <property type="project" value="TreeGrafter"/>
</dbReference>
<name>A0A2T3FNR4_9CLOT</name>
<dbReference type="PROSITE" id="PS00154">
    <property type="entry name" value="ATPASE_E1_E2"/>
    <property type="match status" value="1"/>
</dbReference>
<dbReference type="SFLD" id="SFLDS00003">
    <property type="entry name" value="Haloacid_Dehalogenase"/>
    <property type="match status" value="1"/>
</dbReference>
<keyword evidence="4" id="KW-0547">Nucleotide-binding</keyword>
<dbReference type="GO" id="GO:0016887">
    <property type="term" value="F:ATP hydrolysis activity"/>
    <property type="evidence" value="ECO:0007669"/>
    <property type="project" value="InterPro"/>
</dbReference>
<dbReference type="SUPFAM" id="SSF81665">
    <property type="entry name" value="Calcium ATPase, transmembrane domain M"/>
    <property type="match status" value="1"/>
</dbReference>
<evidence type="ECO:0000256" key="2">
    <source>
        <dbReference type="ARBA" id="ARBA00005675"/>
    </source>
</evidence>
<dbReference type="InterPro" id="IPR059000">
    <property type="entry name" value="ATPase_P-type_domA"/>
</dbReference>
<dbReference type="Gene3D" id="1.20.1110.10">
    <property type="entry name" value="Calcium-transporting ATPase, transmembrane domain"/>
    <property type="match status" value="1"/>
</dbReference>
<dbReference type="InterPro" id="IPR006068">
    <property type="entry name" value="ATPase_P-typ_cation-transptr_C"/>
</dbReference>
<evidence type="ECO:0000313" key="11">
    <source>
        <dbReference type="EMBL" id="PST36901.1"/>
    </source>
</evidence>
<dbReference type="InterPro" id="IPR023298">
    <property type="entry name" value="ATPase_P-typ_TM_dom_sf"/>
</dbReference>
<dbReference type="FunFam" id="3.40.50.1000:FF:000028">
    <property type="entry name" value="Calcium-transporting P-type ATPase, putative"/>
    <property type="match status" value="1"/>
</dbReference>
<dbReference type="InterPro" id="IPR001757">
    <property type="entry name" value="P_typ_ATPase"/>
</dbReference>